<dbReference type="PANTHER" id="PTHR24148">
    <property type="entry name" value="ANKYRIN REPEAT DOMAIN-CONTAINING PROTEIN 39 HOMOLOG-RELATED"/>
    <property type="match status" value="1"/>
</dbReference>
<dbReference type="EMBL" id="CAOQHR010000009">
    <property type="protein sequence ID" value="CAI6339250.1"/>
    <property type="molecule type" value="Genomic_DNA"/>
</dbReference>
<feature type="region of interest" description="Disordered" evidence="1">
    <location>
        <begin position="206"/>
        <end position="227"/>
    </location>
</feature>
<evidence type="ECO:0000313" key="4">
    <source>
        <dbReference type="Proteomes" id="UP001152607"/>
    </source>
</evidence>
<accession>A0A9W4UNK6</accession>
<reference evidence="3" key="1">
    <citation type="submission" date="2023-01" db="EMBL/GenBank/DDBJ databases">
        <authorList>
            <person name="Van Ghelder C."/>
            <person name="Rancurel C."/>
        </authorList>
    </citation>
    <scope>NUCLEOTIDE SEQUENCE</scope>
    <source>
        <strain evidence="3">CNCM I-4278</strain>
    </source>
</reference>
<organism evidence="3 4">
    <name type="scientific">Periconia digitata</name>
    <dbReference type="NCBI Taxonomy" id="1303443"/>
    <lineage>
        <taxon>Eukaryota</taxon>
        <taxon>Fungi</taxon>
        <taxon>Dikarya</taxon>
        <taxon>Ascomycota</taxon>
        <taxon>Pezizomycotina</taxon>
        <taxon>Dothideomycetes</taxon>
        <taxon>Pleosporomycetidae</taxon>
        <taxon>Pleosporales</taxon>
        <taxon>Massarineae</taxon>
        <taxon>Periconiaceae</taxon>
        <taxon>Periconia</taxon>
    </lineage>
</organism>
<name>A0A9W4UNK6_9PLEO</name>
<dbReference type="AlphaFoldDB" id="A0A9W4UNK6"/>
<protein>
    <recommendedName>
        <fullName evidence="2">Heterokaryon incompatibility domain-containing protein</fullName>
    </recommendedName>
</protein>
<dbReference type="PANTHER" id="PTHR24148:SF82">
    <property type="entry name" value="HETEROKARYON INCOMPATIBILITY DOMAIN-CONTAINING PROTEIN"/>
    <property type="match status" value="1"/>
</dbReference>
<dbReference type="Proteomes" id="UP001152607">
    <property type="component" value="Unassembled WGS sequence"/>
</dbReference>
<dbReference type="InterPro" id="IPR010730">
    <property type="entry name" value="HET"/>
</dbReference>
<evidence type="ECO:0000259" key="2">
    <source>
        <dbReference type="Pfam" id="PF06985"/>
    </source>
</evidence>
<sequence length="735" mass="82084">MGRIYQAAEMVVVWLGKSTPLYTLGISDIQHLVDNKIEFDPVRDTSHEKKKGESSISVPGLSQAAVEKMCRSALLIVLNQWFRRIWVIQEFCWAKDVVFVLDRMELSTETVLKAFEIVEKLLHVQDFRGGTIIPVQFLQVLPVYFPQIQNATLRAREYFQHDGLWSLRQWLLVCRGRLSSNPRDLIFGGLSLINPQQLQINSDLLSNSEPESVGPEPGTRLPKIQPSNNPARTIHNLNYDGTSASTPGARQSLIPNGLWARLEARYTVDIAEVLVNTASCLISNTGMKELLSLAQRPEARHIWSEYFIKSSGDQIDLDEIPSWVPAPGSWKTTLKQPLAFRPEKFFEAGFGFKGNPSISPDGTSLLVDAIEYDSIEQFIKTPDPIHRLDYNAIKALLNTITTFSAKNPTPAFLESLSRVLFLPSGPSVSQDRGKQEASTWFCHSLSYAVLNNILIRHRQIHWRAYKLKHDPTGTYKPFKEPASIVAPLEQIQKIYPASPWPDWSNARAFDLAIRTSLARHFPNPDAFPAPGAAPDAQSTTTVQVLPGQSVPLGPLPNGEKCALGPDFCAADQQTYTRLSALADAERAWSAIFVTAQGRVGLGPTWLLRGDVVMVIGGAPVPFAFRALEKSREERLRGLEVDIEDNEMRYEEEAGNVRNVEGKWVPTPVDVVSRRRGKGKLGKLDDEWVRLRRGYNRALTKGVKKGGWVLQGEVFVEGIMEKQGVGGRLVKRVVVV</sequence>
<evidence type="ECO:0000313" key="3">
    <source>
        <dbReference type="EMBL" id="CAI6339250.1"/>
    </source>
</evidence>
<dbReference type="InterPro" id="IPR052895">
    <property type="entry name" value="HetReg/Transcr_Mod"/>
</dbReference>
<feature type="domain" description="Heterokaryon incompatibility" evidence="2">
    <location>
        <begin position="1"/>
        <end position="90"/>
    </location>
</feature>
<keyword evidence="4" id="KW-1185">Reference proteome</keyword>
<proteinExistence type="predicted"/>
<dbReference type="OrthoDB" id="3800302at2759"/>
<dbReference type="Pfam" id="PF06985">
    <property type="entry name" value="HET"/>
    <property type="match status" value="1"/>
</dbReference>
<comment type="caution">
    <text evidence="3">The sequence shown here is derived from an EMBL/GenBank/DDBJ whole genome shotgun (WGS) entry which is preliminary data.</text>
</comment>
<gene>
    <name evidence="3" type="ORF">PDIGIT_LOCUS12402</name>
</gene>
<evidence type="ECO:0000256" key="1">
    <source>
        <dbReference type="SAM" id="MobiDB-lite"/>
    </source>
</evidence>